<reference evidence="2 3" key="1">
    <citation type="journal article" date="2023" name="J. Hered.">
        <title>Chromosome-level genome of the wood stork (Mycteria americana) provides insight into avian chromosome evolution.</title>
        <authorList>
            <person name="Flamio R. Jr."/>
            <person name="Ramstad K.M."/>
        </authorList>
    </citation>
    <scope>NUCLEOTIDE SEQUENCE [LARGE SCALE GENOMIC DNA]</scope>
    <source>
        <strain evidence="2">JAX WOST 10</strain>
    </source>
</reference>
<feature type="region of interest" description="Disordered" evidence="1">
    <location>
        <begin position="178"/>
        <end position="207"/>
    </location>
</feature>
<organism evidence="2 3">
    <name type="scientific">Mycteria americana</name>
    <name type="common">Wood stork</name>
    <dbReference type="NCBI Taxonomy" id="33587"/>
    <lineage>
        <taxon>Eukaryota</taxon>
        <taxon>Metazoa</taxon>
        <taxon>Chordata</taxon>
        <taxon>Craniata</taxon>
        <taxon>Vertebrata</taxon>
        <taxon>Euteleostomi</taxon>
        <taxon>Archelosauria</taxon>
        <taxon>Archosauria</taxon>
        <taxon>Dinosauria</taxon>
        <taxon>Saurischia</taxon>
        <taxon>Theropoda</taxon>
        <taxon>Coelurosauria</taxon>
        <taxon>Aves</taxon>
        <taxon>Neognathae</taxon>
        <taxon>Neoaves</taxon>
        <taxon>Aequornithes</taxon>
        <taxon>Ciconiiformes</taxon>
        <taxon>Ciconiidae</taxon>
        <taxon>Mycteria</taxon>
    </lineage>
</organism>
<comment type="caution">
    <text evidence="2">The sequence shown here is derived from an EMBL/GenBank/DDBJ whole genome shotgun (WGS) entry which is preliminary data.</text>
</comment>
<evidence type="ECO:0000313" key="2">
    <source>
        <dbReference type="EMBL" id="KAK4808937.1"/>
    </source>
</evidence>
<evidence type="ECO:0000313" key="3">
    <source>
        <dbReference type="Proteomes" id="UP001333110"/>
    </source>
</evidence>
<dbReference type="EMBL" id="JAUNZN010000023">
    <property type="protein sequence ID" value="KAK4808937.1"/>
    <property type="molecule type" value="Genomic_DNA"/>
</dbReference>
<feature type="compositionally biased region" description="Basic and acidic residues" evidence="1">
    <location>
        <begin position="1"/>
        <end position="14"/>
    </location>
</feature>
<sequence>MLEVGNKDGQRESEPVPGKEGARLNSMNWPQSSTRSRKITILRRELLGTVGWMQSVTPRSPSCVWLRYRDYMVLGLELSLPGIICLVLGRNICLRLGWMRREQSDLEEDKDRLEKKSYLSCLAYSCHWTLGPRCWFASGGLCEMSNGPGLSSQLTAPGAKSLVKGSGYGPRAWGSRLKPNLSPAGSVAPEGMQRGGTPRVSNRSELEQERPFAPLQDLSDGSSFLGHPHGLPRFLELPKGWRLHHCPGQPVPVLDNPFSEVKVPHIQSKPPLVQLEAISSRPITCYLGEETDPTSLHPPFRQL</sequence>
<protein>
    <submittedName>
        <fullName evidence="2">Uncharacterized protein</fullName>
    </submittedName>
</protein>
<accession>A0AAN7RLQ1</accession>
<evidence type="ECO:0000256" key="1">
    <source>
        <dbReference type="SAM" id="MobiDB-lite"/>
    </source>
</evidence>
<keyword evidence="3" id="KW-1185">Reference proteome</keyword>
<name>A0AAN7RLQ1_MYCAM</name>
<feature type="region of interest" description="Disordered" evidence="1">
    <location>
        <begin position="1"/>
        <end position="32"/>
    </location>
</feature>
<proteinExistence type="predicted"/>
<dbReference type="Proteomes" id="UP001333110">
    <property type="component" value="Unassembled WGS sequence"/>
</dbReference>
<dbReference type="AlphaFoldDB" id="A0AAN7RLQ1"/>
<gene>
    <name evidence="2" type="ORF">QYF61_008217</name>
</gene>